<dbReference type="Gene3D" id="2.60.40.2630">
    <property type="match status" value="1"/>
</dbReference>
<dbReference type="AlphaFoldDB" id="A0A173RC45"/>
<evidence type="ECO:0000313" key="2">
    <source>
        <dbReference type="EMBL" id="CUM75316.1"/>
    </source>
</evidence>
<protein>
    <recommendedName>
        <fullName evidence="4">Fimbrillin family protein</fullName>
    </recommendedName>
</protein>
<dbReference type="CDD" id="cd13121">
    <property type="entry name" value="BF2867_like_C"/>
    <property type="match status" value="1"/>
</dbReference>
<organism evidence="2 3">
    <name type="scientific">Parabacteroides distasonis</name>
    <dbReference type="NCBI Taxonomy" id="823"/>
    <lineage>
        <taxon>Bacteria</taxon>
        <taxon>Pseudomonadati</taxon>
        <taxon>Bacteroidota</taxon>
        <taxon>Bacteroidia</taxon>
        <taxon>Bacteroidales</taxon>
        <taxon>Tannerellaceae</taxon>
        <taxon>Parabacteroides</taxon>
    </lineage>
</organism>
<keyword evidence="1" id="KW-0732">Signal</keyword>
<accession>A0A173RC45</accession>
<feature type="chain" id="PRO_5008010694" description="Fimbrillin family protein" evidence="1">
    <location>
        <begin position="22"/>
        <end position="352"/>
    </location>
</feature>
<dbReference type="EMBL" id="CYXP01000001">
    <property type="protein sequence ID" value="CUM75316.1"/>
    <property type="molecule type" value="Genomic_DNA"/>
</dbReference>
<name>A0A173RC45_PARDI</name>
<dbReference type="PROSITE" id="PS51257">
    <property type="entry name" value="PROKAR_LIPOPROTEIN"/>
    <property type="match status" value="1"/>
</dbReference>
<dbReference type="Proteomes" id="UP000095591">
    <property type="component" value="Unassembled WGS sequence"/>
</dbReference>
<evidence type="ECO:0000256" key="1">
    <source>
        <dbReference type="SAM" id="SignalP"/>
    </source>
</evidence>
<proteinExistence type="predicted"/>
<evidence type="ECO:0008006" key="4">
    <source>
        <dbReference type="Google" id="ProtNLM"/>
    </source>
</evidence>
<gene>
    <name evidence="2" type="ORF">ERS852429_00394</name>
</gene>
<dbReference type="Pfam" id="PF13149">
    <property type="entry name" value="Mfa_like_1"/>
    <property type="match status" value="1"/>
</dbReference>
<dbReference type="InterPro" id="IPR025049">
    <property type="entry name" value="Mfa-like_1"/>
</dbReference>
<reference evidence="2 3" key="1">
    <citation type="submission" date="2015-09" db="EMBL/GenBank/DDBJ databases">
        <authorList>
            <consortium name="Pathogen Informatics"/>
        </authorList>
    </citation>
    <scope>NUCLEOTIDE SEQUENCE [LARGE SCALE GENOMIC DNA]</scope>
    <source>
        <strain evidence="2 3">2789STDY5608872</strain>
    </source>
</reference>
<dbReference type="RefSeq" id="WP_044544521.1">
    <property type="nucleotide sequence ID" value="NZ_CDRH01000008.1"/>
</dbReference>
<evidence type="ECO:0000313" key="3">
    <source>
        <dbReference type="Proteomes" id="UP000095591"/>
    </source>
</evidence>
<feature type="signal peptide" evidence="1">
    <location>
        <begin position="1"/>
        <end position="21"/>
    </location>
</feature>
<sequence length="352" mass="37453">MRQLSIYILSMIVMGSLAACSDNGEAGGEIPSADPPIELRATYPDTSISTKAEVGEAEAFKTTLFCVTRLDAITGVPDYTSLADRFSTPVSDVTTSWADAVFYEEWVERTADVAVGGSISWDASRKHHYPRMGANVYLVGVSPVAGDNSYDADKGTVSYTLDGHMDLMYAGPLAGNKWDGNRFTGNTVAGVEANRSLNYAHLLTQLVFKAKKHDAGGLEVKVNKIIVKSIPTAVNVPLATGKATFSGTSDVTLQPTDNATVGPSNVGPIDLGCLYLPPTPDPGNVKITVETSIGTFTDVSVKMGDEISEDNFKPGFSHVITLDIYDASLGISSVEVAEWTPSYVDGNLDLIH</sequence>